<protein>
    <submittedName>
        <fullName evidence="2">Uncharacterized protein</fullName>
    </submittedName>
</protein>
<name>A0A401YTH2_9ACTN</name>
<evidence type="ECO:0000313" key="3">
    <source>
        <dbReference type="Proteomes" id="UP000286931"/>
    </source>
</evidence>
<feature type="region of interest" description="Disordered" evidence="1">
    <location>
        <begin position="702"/>
        <end position="728"/>
    </location>
</feature>
<feature type="compositionally biased region" description="Basic and acidic residues" evidence="1">
    <location>
        <begin position="466"/>
        <end position="500"/>
    </location>
</feature>
<reference evidence="2 3" key="1">
    <citation type="submission" date="2018-12" db="EMBL/GenBank/DDBJ databases">
        <title>Draft genome sequence of Embleya hyalina NBRC 13850T.</title>
        <authorList>
            <person name="Komaki H."/>
            <person name="Hosoyama A."/>
            <person name="Kimura A."/>
            <person name="Ichikawa N."/>
            <person name="Tamura T."/>
        </authorList>
    </citation>
    <scope>NUCLEOTIDE SEQUENCE [LARGE SCALE GENOMIC DNA]</scope>
    <source>
        <strain evidence="2 3">NBRC 13850</strain>
    </source>
</reference>
<feature type="region of interest" description="Disordered" evidence="1">
    <location>
        <begin position="777"/>
        <end position="878"/>
    </location>
</feature>
<feature type="compositionally biased region" description="Basic residues" evidence="1">
    <location>
        <begin position="23"/>
        <end position="39"/>
    </location>
</feature>
<sequence>MPRRPLPQPRRLRPQPLVGPGRQHPRHQARHAHRRGRGRHPFDRRRLFDDHVRVRPADPERRHGGPTRPAGLGPRSTLGQQFDVSGRPVHVRRRRVDVQRLGQYAVPHRHDHLDQAGHPGRGLRVSDVGLDRAQPQRPIRGPVLSVRGQQRLCLDRVAQRRPGPVRLHRVHVRRRQPGTGQRRPDHPLLGRSVRRGQPVRRAVLVDRRAAQERQHGMPVAPRVGQPFHHQQSDALAPSRTVRARRERPAPAVRRQAALSGELDEDVRGGHHRHPTGQGQIALARPQRVRRQVQCHQGRRAGGVHADRRPLQAQRVGHPAGHHAAHVPGQEHALEPVGSAMQPRGVVVVHHPGEDTRVAPAQCPRIQARVLERLPRGLQKQPLLRVHGRRLTRRDAEELGVELARLVEESAPPGVDLADLVRVGVVQVRQVPATIPGEVADRVRAGRDQSPQVLGTGHAARIPAADADDRDRLVDRRGRSGCGRDRLARRGADHLARHPSDQGRSAGVVEDRGRGQPQAGERVDPVAQFEGGQRVDAQFAEGAVEVESFGCVVSEDGGELPAHQVGDRPFALLGREFPDPPVPRRRVRPVAGGGGTRRRDSNEAAQYGGQRAARGQGPQRVAVQAGRDRVRPVPVQRGVEQGESGLGGQRRDPAPGHPGPVGVVEVAGHPAALGPQPPGQRVGGQPGGAAVFGEGVQEGIGRRVRALPGIARDRGDGREQHERRGVRRSGQLVQMPGRVHLGAQHRVEPIRGQRLQRRVVEHTGGVYDDRRRVLGGDVLDHPAQRGPVGDIARGHGHPGAERGEFGDRLLGPGRLPTRTSEQEQVPDAVFGDQSAGDQRPQGAGATGDQRGPVRIGSASGSRRLDRVRRVDPLGGNHAG</sequence>
<feature type="region of interest" description="Disordered" evidence="1">
    <location>
        <begin position="209"/>
        <end position="287"/>
    </location>
</feature>
<feature type="compositionally biased region" description="Basic and acidic residues" evidence="1">
    <location>
        <begin position="40"/>
        <end position="63"/>
    </location>
</feature>
<keyword evidence="3" id="KW-1185">Reference proteome</keyword>
<feature type="region of interest" description="Disordered" evidence="1">
    <location>
        <begin position="464"/>
        <end position="520"/>
    </location>
</feature>
<evidence type="ECO:0000313" key="2">
    <source>
        <dbReference type="EMBL" id="GCD97913.1"/>
    </source>
</evidence>
<gene>
    <name evidence="2" type="ORF">EHYA_05611</name>
</gene>
<feature type="compositionally biased region" description="Basic and acidic residues" evidence="1">
    <location>
        <begin position="861"/>
        <end position="870"/>
    </location>
</feature>
<feature type="compositionally biased region" description="Low complexity" evidence="1">
    <location>
        <begin position="603"/>
        <end position="619"/>
    </location>
</feature>
<dbReference type="Proteomes" id="UP000286931">
    <property type="component" value="Unassembled WGS sequence"/>
</dbReference>
<comment type="caution">
    <text evidence="2">The sequence shown here is derived from an EMBL/GenBank/DDBJ whole genome shotgun (WGS) entry which is preliminary data.</text>
</comment>
<organism evidence="2 3">
    <name type="scientific">Embleya hyalina</name>
    <dbReference type="NCBI Taxonomy" id="516124"/>
    <lineage>
        <taxon>Bacteria</taxon>
        <taxon>Bacillati</taxon>
        <taxon>Actinomycetota</taxon>
        <taxon>Actinomycetes</taxon>
        <taxon>Kitasatosporales</taxon>
        <taxon>Streptomycetaceae</taxon>
        <taxon>Embleya</taxon>
    </lineage>
</organism>
<dbReference type="AlphaFoldDB" id="A0A401YTH2"/>
<feature type="region of interest" description="Disordered" evidence="1">
    <location>
        <begin position="1"/>
        <end position="82"/>
    </location>
</feature>
<evidence type="ECO:0000256" key="1">
    <source>
        <dbReference type="SAM" id="MobiDB-lite"/>
    </source>
</evidence>
<dbReference type="EMBL" id="BIFH01000026">
    <property type="protein sequence ID" value="GCD97913.1"/>
    <property type="molecule type" value="Genomic_DNA"/>
</dbReference>
<feature type="compositionally biased region" description="Basic and acidic residues" evidence="1">
    <location>
        <begin position="797"/>
        <end position="806"/>
    </location>
</feature>
<feature type="compositionally biased region" description="Basic and acidic residues" evidence="1">
    <location>
        <begin position="710"/>
        <end position="722"/>
    </location>
</feature>
<feature type="region of interest" description="Disordered" evidence="1">
    <location>
        <begin position="573"/>
        <end position="660"/>
    </location>
</feature>
<accession>A0A401YTH2</accession>
<dbReference type="AntiFam" id="ANF00248">
    <property type="entry name" value="Shadow ORF (opposite ppsD)"/>
</dbReference>
<proteinExistence type="predicted"/>